<dbReference type="InterPro" id="IPR035754">
    <property type="entry name" value="SPRY_SPSB3"/>
</dbReference>
<reference evidence="9 10" key="1">
    <citation type="submission" date="2019-01" db="EMBL/GenBank/DDBJ databases">
        <title>A draft genome assembly of the solar-powered sea slug Elysia chlorotica.</title>
        <authorList>
            <person name="Cai H."/>
            <person name="Li Q."/>
            <person name="Fang X."/>
            <person name="Li J."/>
            <person name="Curtis N.E."/>
            <person name="Altenburger A."/>
            <person name="Shibata T."/>
            <person name="Feng M."/>
            <person name="Maeda T."/>
            <person name="Schwartz J.A."/>
            <person name="Shigenobu S."/>
            <person name="Lundholm N."/>
            <person name="Nishiyama T."/>
            <person name="Yang H."/>
            <person name="Hasebe M."/>
            <person name="Li S."/>
            <person name="Pierce S.K."/>
            <person name="Wang J."/>
        </authorList>
    </citation>
    <scope>NUCLEOTIDE SEQUENCE [LARGE SCALE GENOMIC DNA]</scope>
    <source>
        <strain evidence="9">EC2010</strain>
        <tissue evidence="9">Whole organism of an adult</tissue>
    </source>
</reference>
<feature type="compositionally biased region" description="Acidic residues" evidence="6">
    <location>
        <begin position="479"/>
        <end position="492"/>
    </location>
</feature>
<dbReference type="PANTHER" id="PTHR12245">
    <property type="entry name" value="SPRY DOMAIN CONTAINING SOCS BOX PROTEIN"/>
    <property type="match status" value="1"/>
</dbReference>
<evidence type="ECO:0000256" key="2">
    <source>
        <dbReference type="ARBA" id="ARBA00010910"/>
    </source>
</evidence>
<dbReference type="InterPro" id="IPR001870">
    <property type="entry name" value="B30.2/SPRY"/>
</dbReference>
<evidence type="ECO:0000313" key="10">
    <source>
        <dbReference type="Proteomes" id="UP000271974"/>
    </source>
</evidence>
<evidence type="ECO:0000256" key="4">
    <source>
        <dbReference type="ARBA" id="ARBA00022786"/>
    </source>
</evidence>
<comment type="subcellular location">
    <subcellularLocation>
        <location evidence="1">Nucleus</location>
    </subcellularLocation>
</comment>
<dbReference type="InterPro" id="IPR043136">
    <property type="entry name" value="B30.2/SPRY_sf"/>
</dbReference>
<comment type="similarity">
    <text evidence="2">Belongs to the SPSB family.</text>
</comment>
<keyword evidence="4" id="KW-0833">Ubl conjugation pathway</keyword>
<feature type="compositionally biased region" description="Acidic residues" evidence="6">
    <location>
        <begin position="547"/>
        <end position="561"/>
    </location>
</feature>
<feature type="domain" description="B30.2/SPRY" evidence="7">
    <location>
        <begin position="186"/>
        <end position="375"/>
    </location>
</feature>
<dbReference type="Pfam" id="PF00622">
    <property type="entry name" value="SPRY"/>
    <property type="match status" value="1"/>
</dbReference>
<feature type="compositionally biased region" description="Basic and acidic residues" evidence="6">
    <location>
        <begin position="48"/>
        <end position="57"/>
    </location>
</feature>
<dbReference type="EMBL" id="RQTK01001069">
    <property type="protein sequence ID" value="RUS72422.1"/>
    <property type="molecule type" value="Genomic_DNA"/>
</dbReference>
<dbReference type="PROSITE" id="PS50188">
    <property type="entry name" value="B302_SPRY"/>
    <property type="match status" value="1"/>
</dbReference>
<dbReference type="InterPro" id="IPR050672">
    <property type="entry name" value="FBXO45-Fsn/SPSB_families"/>
</dbReference>
<accession>A0A3S0Z9C5</accession>
<dbReference type="SMART" id="SM00449">
    <property type="entry name" value="SPRY"/>
    <property type="match status" value="1"/>
</dbReference>
<keyword evidence="5" id="KW-0539">Nucleus</keyword>
<dbReference type="GO" id="GO:0019005">
    <property type="term" value="C:SCF ubiquitin ligase complex"/>
    <property type="evidence" value="ECO:0007669"/>
    <property type="project" value="TreeGrafter"/>
</dbReference>
<name>A0A3S0Z9C5_ELYCH</name>
<dbReference type="Gene3D" id="2.60.120.920">
    <property type="match status" value="1"/>
</dbReference>
<dbReference type="STRING" id="188477.A0A3S0Z9C5"/>
<protein>
    <recommendedName>
        <fullName evidence="3">SPRY domain-containing SOCS box protein 3</fullName>
    </recommendedName>
</protein>
<evidence type="ECO:0000313" key="9">
    <source>
        <dbReference type="EMBL" id="RUS72422.1"/>
    </source>
</evidence>
<evidence type="ECO:0000256" key="5">
    <source>
        <dbReference type="ARBA" id="ARBA00023242"/>
    </source>
</evidence>
<organism evidence="9 10">
    <name type="scientific">Elysia chlorotica</name>
    <name type="common">Eastern emerald elysia</name>
    <name type="synonym">Sea slug</name>
    <dbReference type="NCBI Taxonomy" id="188477"/>
    <lineage>
        <taxon>Eukaryota</taxon>
        <taxon>Metazoa</taxon>
        <taxon>Spiralia</taxon>
        <taxon>Lophotrochozoa</taxon>
        <taxon>Mollusca</taxon>
        <taxon>Gastropoda</taxon>
        <taxon>Heterobranchia</taxon>
        <taxon>Euthyneura</taxon>
        <taxon>Panpulmonata</taxon>
        <taxon>Sacoglossa</taxon>
        <taxon>Placobranchoidea</taxon>
        <taxon>Plakobranchidae</taxon>
        <taxon>Elysia</taxon>
    </lineage>
</organism>
<evidence type="ECO:0000259" key="8">
    <source>
        <dbReference type="PROSITE" id="PS50225"/>
    </source>
</evidence>
<evidence type="ECO:0000256" key="3">
    <source>
        <dbReference type="ARBA" id="ARBA00014684"/>
    </source>
</evidence>
<dbReference type="Proteomes" id="UP000271974">
    <property type="component" value="Unassembled WGS sequence"/>
</dbReference>
<dbReference type="PANTHER" id="PTHR12245:SF5">
    <property type="entry name" value="SPRY DOMAIN-CONTAINING SOCS BOX PROTEIN 3"/>
    <property type="match status" value="1"/>
</dbReference>
<dbReference type="InterPro" id="IPR001496">
    <property type="entry name" value="SOCS_box"/>
</dbReference>
<dbReference type="OrthoDB" id="5951542at2759"/>
<dbReference type="GO" id="GO:0005634">
    <property type="term" value="C:nucleus"/>
    <property type="evidence" value="ECO:0007669"/>
    <property type="project" value="UniProtKB-SubCell"/>
</dbReference>
<dbReference type="InterPro" id="IPR003877">
    <property type="entry name" value="SPRY_dom"/>
</dbReference>
<dbReference type="AlphaFoldDB" id="A0A3S0Z9C5"/>
<dbReference type="PROSITE" id="PS50225">
    <property type="entry name" value="SOCS"/>
    <property type="match status" value="1"/>
</dbReference>
<feature type="domain" description="SOCS box" evidence="8">
    <location>
        <begin position="373"/>
        <end position="410"/>
    </location>
</feature>
<feature type="compositionally biased region" description="Basic and acidic residues" evidence="6">
    <location>
        <begin position="562"/>
        <end position="578"/>
    </location>
</feature>
<evidence type="ECO:0000256" key="1">
    <source>
        <dbReference type="ARBA" id="ARBA00004123"/>
    </source>
</evidence>
<proteinExistence type="inferred from homology"/>
<comment type="caution">
    <text evidence="9">The sequence shown here is derived from an EMBL/GenBank/DDBJ whole genome shotgun (WGS) entry which is preliminary data.</text>
</comment>
<dbReference type="SUPFAM" id="SSF49899">
    <property type="entry name" value="Concanavalin A-like lectins/glucanases"/>
    <property type="match status" value="1"/>
</dbReference>
<feature type="compositionally biased region" description="Basic residues" evidence="6">
    <location>
        <begin position="584"/>
        <end position="598"/>
    </location>
</feature>
<evidence type="ECO:0000256" key="6">
    <source>
        <dbReference type="SAM" id="MobiDB-lite"/>
    </source>
</evidence>
<keyword evidence="10" id="KW-1185">Reference proteome</keyword>
<feature type="region of interest" description="Disordered" evidence="6">
    <location>
        <begin position="517"/>
        <end position="598"/>
    </location>
</feature>
<dbReference type="CDD" id="cd12876">
    <property type="entry name" value="SPRY_SOCS3"/>
    <property type="match status" value="1"/>
</dbReference>
<feature type="compositionally biased region" description="Polar residues" evidence="6">
    <location>
        <begin position="58"/>
        <end position="70"/>
    </location>
</feature>
<evidence type="ECO:0000259" key="7">
    <source>
        <dbReference type="PROSITE" id="PS50188"/>
    </source>
</evidence>
<feature type="region of interest" description="Disordered" evidence="6">
    <location>
        <begin position="459"/>
        <end position="495"/>
    </location>
</feature>
<feature type="region of interest" description="Disordered" evidence="6">
    <location>
        <begin position="38"/>
        <end position="70"/>
    </location>
</feature>
<sequence length="598" mass="67033">MESSTDTLVQCPQENPTFDKTESMVSYKMSSSCESHSRKATGCPLDTNDQHKNRENEPLTTFSQRNGGNSCDIESSQKNRLYVHVGTSTEKTGIQSDGKKCKYCLIRLAKLRQLERKKPEKISSRISFSSSQKQASGHNLQIDKACQTSAALYEQAPMTQREIRCFMLVLRYRNGKPLRTETYCSCVMHGREDDCTCGEEDEHFEWLWDSKNKGDAAHVLDNGRIVVFHKDYSCGTAAICGQQLMDRHQHFWEIKMTTPVYGTDMMIGVGTPAVDLNGHHNEFSSMLGIDGDSWGFSYDGRLQHNNRKTDYCGRYGQGAIIGVHLDMWHGTLAFFKNRRSLGVAYKGLRGKSLYPMACSTAARSAMKVISSCSFASSLQFLCCRQLRKLVPPHLSVLDVLQMPPGLRLFLSNNLGWLLQVPPVPNARLSSQSSATSISTSNDHICNICLPLKNVFEGYTDDEGESSDGDHVHNGFNFMDSEEEEDSEESDAEEIFRSSLQTKQHAVMVRLRGPAAASVPNPFLHGTSSHTPPNPKRQRLDLTLNVPTEEEDRNTCSEPEDSILEKGGDAPFSDRRESSEGASRSQRKHKLGKRKRTQR</sequence>
<dbReference type="GO" id="GO:0043161">
    <property type="term" value="P:proteasome-mediated ubiquitin-dependent protein catabolic process"/>
    <property type="evidence" value="ECO:0007669"/>
    <property type="project" value="TreeGrafter"/>
</dbReference>
<gene>
    <name evidence="9" type="ORF">EGW08_019815</name>
</gene>
<dbReference type="InterPro" id="IPR013320">
    <property type="entry name" value="ConA-like_dom_sf"/>
</dbReference>